<evidence type="ECO:0000256" key="1">
    <source>
        <dbReference type="SAM" id="Phobius"/>
    </source>
</evidence>
<name>A0A544UT99_LYSSH</name>
<dbReference type="EMBL" id="SADV01000003">
    <property type="protein sequence ID" value="TQR37078.1"/>
    <property type="molecule type" value="Genomic_DNA"/>
</dbReference>
<keyword evidence="1" id="KW-0472">Membrane</keyword>
<feature type="transmembrane region" description="Helical" evidence="1">
    <location>
        <begin position="267"/>
        <end position="285"/>
    </location>
</feature>
<feature type="transmembrane region" description="Helical" evidence="1">
    <location>
        <begin position="176"/>
        <end position="198"/>
    </location>
</feature>
<reference evidence="2 3" key="1">
    <citation type="submission" date="2018-03" db="EMBL/GenBank/DDBJ databases">
        <title>Aerobic endospore-forming bacteria genome sequencing and assembly.</title>
        <authorList>
            <person name="Cavalcante D.A."/>
            <person name="Driks A."/>
            <person name="Putonti C."/>
            <person name="De-Souza M.T."/>
        </authorList>
    </citation>
    <scope>NUCLEOTIDE SEQUENCE [LARGE SCALE GENOMIC DNA]</scope>
    <source>
        <strain evidence="2 3">SDF0037</strain>
    </source>
</reference>
<keyword evidence="1" id="KW-1133">Transmembrane helix</keyword>
<dbReference type="RefSeq" id="WP_142507773.1">
    <property type="nucleotide sequence ID" value="NZ_SADV01000003.1"/>
</dbReference>
<evidence type="ECO:0000313" key="3">
    <source>
        <dbReference type="Proteomes" id="UP000317944"/>
    </source>
</evidence>
<keyword evidence="1" id="KW-0812">Transmembrane</keyword>
<dbReference type="AlphaFoldDB" id="A0A544UT99"/>
<protein>
    <submittedName>
        <fullName evidence="2">Uncharacterized protein</fullName>
    </submittedName>
</protein>
<organism evidence="2 3">
    <name type="scientific">Lysinibacillus sphaericus</name>
    <name type="common">Bacillus sphaericus</name>
    <dbReference type="NCBI Taxonomy" id="1421"/>
    <lineage>
        <taxon>Bacteria</taxon>
        <taxon>Bacillati</taxon>
        <taxon>Bacillota</taxon>
        <taxon>Bacilli</taxon>
        <taxon>Bacillales</taxon>
        <taxon>Bacillaceae</taxon>
        <taxon>Lysinibacillus</taxon>
    </lineage>
</organism>
<evidence type="ECO:0000313" key="2">
    <source>
        <dbReference type="EMBL" id="TQR37078.1"/>
    </source>
</evidence>
<feature type="transmembrane region" description="Helical" evidence="1">
    <location>
        <begin position="37"/>
        <end position="57"/>
    </location>
</feature>
<dbReference type="Proteomes" id="UP000317944">
    <property type="component" value="Unassembled WGS sequence"/>
</dbReference>
<sequence length="286" mass="33334">MDLNKRLKDLNKLPEDQAVKARIYEHIHHKKRNGLTLWKESFLLLTIAMIALFLILIPQNSSPHQTADQSIQAIYKHFGGKGGKFFARSSSLYISIKKVEDTIVYSFFEDLTQYVKKADGKLGNHIADVVVVKDHREERYQISDTGMLNVDSGQFFVGNSDMYDEVFQTLYSVETIPWIFILPLIVVVVNIFSMYYYKRHNLEESKPSKRIWWLLVLVLAMLSSVFAWATWVGPLYKPLMIMFAFLYGFIIWHNLKREVQTYSIYKVETIKISIISATLVLIIMLY</sequence>
<comment type="caution">
    <text evidence="2">The sequence shown here is derived from an EMBL/GenBank/DDBJ whole genome shotgun (WGS) entry which is preliminary data.</text>
</comment>
<feature type="transmembrane region" description="Helical" evidence="1">
    <location>
        <begin position="210"/>
        <end position="229"/>
    </location>
</feature>
<proteinExistence type="predicted"/>
<accession>A0A544UT99</accession>
<gene>
    <name evidence="2" type="ORF">C7Y47_05110</name>
</gene>
<feature type="transmembrane region" description="Helical" evidence="1">
    <location>
        <begin position="235"/>
        <end position="255"/>
    </location>
</feature>
<dbReference type="OrthoDB" id="2730938at2"/>